<dbReference type="STRING" id="321763.SAMN04488692_11545"/>
<dbReference type="AlphaFoldDB" id="A0A1G9Q4F1"/>
<evidence type="ECO:0000256" key="1">
    <source>
        <dbReference type="ARBA" id="ARBA00001933"/>
    </source>
</evidence>
<feature type="region of interest" description="Disordered" evidence="7">
    <location>
        <begin position="1"/>
        <end position="20"/>
    </location>
</feature>
<feature type="modified residue" description="N6-(pyridoxal phosphate)lysine" evidence="6">
    <location>
        <position position="270"/>
    </location>
</feature>
<dbReference type="NCBIfam" id="NF003346">
    <property type="entry name" value="PRK04366.1"/>
    <property type="match status" value="1"/>
</dbReference>
<dbReference type="PANTHER" id="PTHR11773:SF1">
    <property type="entry name" value="GLYCINE DEHYDROGENASE (DECARBOXYLATING), MITOCHONDRIAL"/>
    <property type="match status" value="1"/>
</dbReference>
<comment type="catalytic activity">
    <reaction evidence="5 6">
        <text>N(6)-[(R)-lipoyl]-L-lysyl-[glycine-cleavage complex H protein] + glycine + H(+) = N(6)-[(R)-S(8)-aminomethyldihydrolipoyl]-L-lysyl-[glycine-cleavage complex H protein] + CO2</text>
        <dbReference type="Rhea" id="RHEA:24304"/>
        <dbReference type="Rhea" id="RHEA-COMP:10494"/>
        <dbReference type="Rhea" id="RHEA-COMP:10495"/>
        <dbReference type="ChEBI" id="CHEBI:15378"/>
        <dbReference type="ChEBI" id="CHEBI:16526"/>
        <dbReference type="ChEBI" id="CHEBI:57305"/>
        <dbReference type="ChEBI" id="CHEBI:83099"/>
        <dbReference type="ChEBI" id="CHEBI:83143"/>
        <dbReference type="EC" id="1.4.4.2"/>
    </reaction>
</comment>
<comment type="similarity">
    <text evidence="6">Belongs to the GcvP family. C-terminal subunit subfamily.</text>
</comment>
<evidence type="ECO:0000256" key="2">
    <source>
        <dbReference type="ARBA" id="ARBA00003788"/>
    </source>
</evidence>
<protein>
    <recommendedName>
        <fullName evidence="6">Probable glycine dehydrogenase (decarboxylating) subunit 2</fullName>
        <ecNumber evidence="6">1.4.4.2</ecNumber>
    </recommendedName>
    <alternativeName>
        <fullName evidence="6">Glycine cleavage system P-protein subunit 2</fullName>
    </alternativeName>
    <alternativeName>
        <fullName evidence="6">Glycine decarboxylase subunit 2</fullName>
    </alternativeName>
    <alternativeName>
        <fullName evidence="6">Glycine dehydrogenase (aminomethyl-transferring) subunit 2</fullName>
    </alternativeName>
</protein>
<comment type="function">
    <text evidence="2 6">The glycine cleavage system catalyzes the degradation of glycine. The P protein binds the alpha-amino group of glycine through its pyridoxal phosphate cofactor; CO(2) is released and the remaining methylamine moiety is then transferred to the lipoamide cofactor of the H protein.</text>
</comment>
<keyword evidence="3 6" id="KW-0663">Pyridoxal phosphate</keyword>
<dbReference type="FunFam" id="3.40.640.10:FF:000034">
    <property type="entry name" value="Probable glycine dehydrogenase (decarboxylating) subunit 2"/>
    <property type="match status" value="1"/>
</dbReference>
<accession>A0A1G9Q4F1</accession>
<dbReference type="GO" id="GO:0019464">
    <property type="term" value="P:glycine decarboxylation via glycine cleavage system"/>
    <property type="evidence" value="ECO:0007669"/>
    <property type="project" value="UniProtKB-UniRule"/>
</dbReference>
<dbReference type="InterPro" id="IPR015421">
    <property type="entry name" value="PyrdxlP-dep_Trfase_major"/>
</dbReference>
<dbReference type="GO" id="GO:0030170">
    <property type="term" value="F:pyridoxal phosphate binding"/>
    <property type="evidence" value="ECO:0007669"/>
    <property type="project" value="TreeGrafter"/>
</dbReference>
<dbReference type="InterPro" id="IPR049315">
    <property type="entry name" value="GDC-P_N"/>
</dbReference>
<evidence type="ECO:0000256" key="5">
    <source>
        <dbReference type="ARBA" id="ARBA00049026"/>
    </source>
</evidence>
<keyword evidence="11" id="KW-1185">Reference proteome</keyword>
<dbReference type="Pfam" id="PF21478">
    <property type="entry name" value="GcvP2_C"/>
    <property type="match status" value="1"/>
</dbReference>
<dbReference type="Pfam" id="PF02347">
    <property type="entry name" value="GDC-P"/>
    <property type="match status" value="1"/>
</dbReference>
<dbReference type="SUPFAM" id="SSF53383">
    <property type="entry name" value="PLP-dependent transferases"/>
    <property type="match status" value="1"/>
</dbReference>
<comment type="cofactor">
    <cofactor evidence="1 6">
        <name>pyridoxal 5'-phosphate</name>
        <dbReference type="ChEBI" id="CHEBI:597326"/>
    </cofactor>
</comment>
<dbReference type="GO" id="GO:0005960">
    <property type="term" value="C:glycine cleavage complex"/>
    <property type="evidence" value="ECO:0007669"/>
    <property type="project" value="TreeGrafter"/>
</dbReference>
<dbReference type="Gene3D" id="3.90.1150.10">
    <property type="entry name" value="Aspartate Aminotransferase, domain 1"/>
    <property type="match status" value="1"/>
</dbReference>
<sequence>MKEPLLKDYSTPGRTGYSLPEIEVPEVDPGENLPGWALRDEAPGLPEVSEVDVVRHFTSLSELNYGVDSGIYPLGSCTMKYNPKVNEDIARIPGLTMLHPYQPERHVQGSLSLLYELKQYLAEISGMDEVSLQPASGAHGEYVGLQIILNYLEDNGEGDRNKVIVPDSAHGTNPATATMCGMEVVEIESNDRGMIDLDELEEAADEDVAALMLTNPNTLGIFEKDIREIAEIVHEAGGLLYYDGANMNAVMGYARPGDMNFDVIHYNLHKTFSTPHGGGGPGSGPVAVKEELKPYIPAPVLSKEDDEYYWDSDRPKSLGKVHAFNGNYAVMLKAYAYIRGQGAGGLKRVSENAVLNANYLKQQLIDEFDLPFAADSFHEFVISGRKQKKEHGVTTQNIAKRLLDYNQYAPTIYFPLVVEEAMMTEPTETENKESLDNFADIMKTIAREAEEDPEMVKNAPHEAPVGHLDEAEAARNPDLCWG</sequence>
<evidence type="ECO:0000256" key="6">
    <source>
        <dbReference type="HAMAP-Rule" id="MF_00713"/>
    </source>
</evidence>
<dbReference type="InterPro" id="IPR015424">
    <property type="entry name" value="PyrdxlP-dep_Trfase"/>
</dbReference>
<dbReference type="GO" id="GO:0016594">
    <property type="term" value="F:glycine binding"/>
    <property type="evidence" value="ECO:0007669"/>
    <property type="project" value="TreeGrafter"/>
</dbReference>
<dbReference type="Proteomes" id="UP000199476">
    <property type="component" value="Unassembled WGS sequence"/>
</dbReference>
<dbReference type="InterPro" id="IPR049316">
    <property type="entry name" value="GDC-P_C"/>
</dbReference>
<evidence type="ECO:0000313" key="10">
    <source>
        <dbReference type="EMBL" id="SDM05918.1"/>
    </source>
</evidence>
<name>A0A1G9Q4F1_9FIRM</name>
<dbReference type="InterPro" id="IPR023012">
    <property type="entry name" value="GcvPB"/>
</dbReference>
<dbReference type="FunFam" id="3.90.1150.10:FF:000014">
    <property type="entry name" value="Probable glycine dehydrogenase (decarboxylating) subunit 2"/>
    <property type="match status" value="1"/>
</dbReference>
<evidence type="ECO:0000256" key="4">
    <source>
        <dbReference type="ARBA" id="ARBA00023002"/>
    </source>
</evidence>
<keyword evidence="4 6" id="KW-0560">Oxidoreductase</keyword>
<dbReference type="PANTHER" id="PTHR11773">
    <property type="entry name" value="GLYCINE DEHYDROGENASE, DECARBOXYLATING"/>
    <property type="match status" value="1"/>
</dbReference>
<gene>
    <name evidence="6" type="primary">gcvPB</name>
    <name evidence="10" type="ORF">SAMN04488692_11545</name>
</gene>
<evidence type="ECO:0000256" key="7">
    <source>
        <dbReference type="SAM" id="MobiDB-lite"/>
    </source>
</evidence>
<evidence type="ECO:0000259" key="9">
    <source>
        <dbReference type="Pfam" id="PF21478"/>
    </source>
</evidence>
<evidence type="ECO:0000259" key="8">
    <source>
        <dbReference type="Pfam" id="PF02347"/>
    </source>
</evidence>
<dbReference type="EC" id="1.4.4.2" evidence="6"/>
<proteinExistence type="inferred from homology"/>
<dbReference type="InterPro" id="IPR015422">
    <property type="entry name" value="PyrdxlP-dep_Trfase_small"/>
</dbReference>
<evidence type="ECO:0000313" key="11">
    <source>
        <dbReference type="Proteomes" id="UP000199476"/>
    </source>
</evidence>
<dbReference type="HAMAP" id="MF_00713">
    <property type="entry name" value="GcvPB"/>
    <property type="match status" value="1"/>
</dbReference>
<dbReference type="Gene3D" id="6.20.440.10">
    <property type="match status" value="1"/>
</dbReference>
<dbReference type="GO" id="GO:0004375">
    <property type="term" value="F:glycine dehydrogenase (decarboxylating) activity"/>
    <property type="evidence" value="ECO:0007669"/>
    <property type="project" value="UniProtKB-EC"/>
</dbReference>
<reference evidence="10 11" key="1">
    <citation type="submission" date="2016-10" db="EMBL/GenBank/DDBJ databases">
        <authorList>
            <person name="de Groot N.N."/>
        </authorList>
    </citation>
    <scope>NUCLEOTIDE SEQUENCE [LARGE SCALE GENOMIC DNA]</scope>
    <source>
        <strain evidence="10 11">SLAS-1</strain>
    </source>
</reference>
<evidence type="ECO:0000256" key="3">
    <source>
        <dbReference type="ARBA" id="ARBA00022898"/>
    </source>
</evidence>
<comment type="subunit">
    <text evidence="6">The glycine cleavage system is composed of four proteins: P, T, L and H. In this organism, the P 'protein' is a heterodimer of two subunits.</text>
</comment>
<dbReference type="Gene3D" id="3.40.640.10">
    <property type="entry name" value="Type I PLP-dependent aspartate aminotransferase-like (Major domain)"/>
    <property type="match status" value="1"/>
</dbReference>
<dbReference type="RefSeq" id="WP_089760765.1">
    <property type="nucleotide sequence ID" value="NZ_FNGO01000015.1"/>
</dbReference>
<organism evidence="10 11">
    <name type="scientific">Halarsenatibacter silvermanii</name>
    <dbReference type="NCBI Taxonomy" id="321763"/>
    <lineage>
        <taxon>Bacteria</taxon>
        <taxon>Bacillati</taxon>
        <taxon>Bacillota</taxon>
        <taxon>Clostridia</taxon>
        <taxon>Halanaerobiales</taxon>
        <taxon>Halarsenatibacteraceae</taxon>
        <taxon>Halarsenatibacter</taxon>
    </lineage>
</organism>
<dbReference type="OrthoDB" id="9801272at2"/>
<dbReference type="EMBL" id="FNGO01000015">
    <property type="protein sequence ID" value="SDM05918.1"/>
    <property type="molecule type" value="Genomic_DNA"/>
</dbReference>
<feature type="domain" description="Glycine cleavage system P-protein N-terminal" evidence="8">
    <location>
        <begin position="48"/>
        <end position="301"/>
    </location>
</feature>
<feature type="domain" description="Glycine dehydrogenase C-terminal" evidence="9">
    <location>
        <begin position="350"/>
        <end position="451"/>
    </location>
</feature>
<dbReference type="GO" id="GO:0005829">
    <property type="term" value="C:cytosol"/>
    <property type="evidence" value="ECO:0007669"/>
    <property type="project" value="TreeGrafter"/>
</dbReference>
<dbReference type="InterPro" id="IPR020581">
    <property type="entry name" value="GDC_P"/>
</dbReference>